<proteinExistence type="predicted"/>
<name>A0A922HPD5_DERFA</name>
<accession>A0A922HPD5</accession>
<feature type="compositionally biased region" description="Polar residues" evidence="1">
    <location>
        <begin position="120"/>
        <end position="134"/>
    </location>
</feature>
<reference evidence="2" key="2">
    <citation type="journal article" date="2022" name="Res Sq">
        <title>Comparative Genomics Reveals Insights into the Divergent Evolution of Astigmatic Mites and Household Pest Adaptations.</title>
        <authorList>
            <person name="Xiong Q."/>
            <person name="Wan A.T.-Y."/>
            <person name="Liu X.-Y."/>
            <person name="Fung C.S.-H."/>
            <person name="Xiao X."/>
            <person name="Malainual N."/>
            <person name="Hou J."/>
            <person name="Wang L."/>
            <person name="Wang M."/>
            <person name="Yang K."/>
            <person name="Cui Y."/>
            <person name="Leung E."/>
            <person name="Nong W."/>
            <person name="Shin S.-K."/>
            <person name="Au S."/>
            <person name="Jeong K.Y."/>
            <person name="Chew F.T."/>
            <person name="Hui J."/>
            <person name="Leung T.F."/>
            <person name="Tungtrongchitr A."/>
            <person name="Zhong N."/>
            <person name="Liu Z."/>
            <person name="Tsui S."/>
        </authorList>
    </citation>
    <scope>NUCLEOTIDE SEQUENCE</scope>
    <source>
        <strain evidence="2">Derf</strain>
        <tissue evidence="2">Whole organism</tissue>
    </source>
</reference>
<organism evidence="2 3">
    <name type="scientific">Dermatophagoides farinae</name>
    <name type="common">American house dust mite</name>
    <dbReference type="NCBI Taxonomy" id="6954"/>
    <lineage>
        <taxon>Eukaryota</taxon>
        <taxon>Metazoa</taxon>
        <taxon>Ecdysozoa</taxon>
        <taxon>Arthropoda</taxon>
        <taxon>Chelicerata</taxon>
        <taxon>Arachnida</taxon>
        <taxon>Acari</taxon>
        <taxon>Acariformes</taxon>
        <taxon>Sarcoptiformes</taxon>
        <taxon>Astigmata</taxon>
        <taxon>Psoroptidia</taxon>
        <taxon>Analgoidea</taxon>
        <taxon>Pyroglyphidae</taxon>
        <taxon>Dermatophagoidinae</taxon>
        <taxon>Dermatophagoides</taxon>
    </lineage>
</organism>
<evidence type="ECO:0000256" key="1">
    <source>
        <dbReference type="SAM" id="MobiDB-lite"/>
    </source>
</evidence>
<reference evidence="2" key="1">
    <citation type="submission" date="2013-05" db="EMBL/GenBank/DDBJ databases">
        <authorList>
            <person name="Yim A.K.Y."/>
            <person name="Chan T.F."/>
            <person name="Ji K.M."/>
            <person name="Liu X.Y."/>
            <person name="Zhou J.W."/>
            <person name="Li R.Q."/>
            <person name="Yang K.Y."/>
            <person name="Li J."/>
            <person name="Li M."/>
            <person name="Law P.T.W."/>
            <person name="Wu Y.L."/>
            <person name="Cai Z.L."/>
            <person name="Qin H."/>
            <person name="Bao Y."/>
            <person name="Leung R.K.K."/>
            <person name="Ng P.K.S."/>
            <person name="Zou J."/>
            <person name="Zhong X.J."/>
            <person name="Ran P.X."/>
            <person name="Zhong N.S."/>
            <person name="Liu Z.G."/>
            <person name="Tsui S.K.W."/>
        </authorList>
    </citation>
    <scope>NUCLEOTIDE SEQUENCE</scope>
    <source>
        <strain evidence="2">Derf</strain>
        <tissue evidence="2">Whole organism</tissue>
    </source>
</reference>
<gene>
    <name evidence="2" type="ORF">DERF_013370</name>
</gene>
<keyword evidence="3" id="KW-1185">Reference proteome</keyword>
<feature type="compositionally biased region" description="Basic and acidic residues" evidence="1">
    <location>
        <begin position="85"/>
        <end position="108"/>
    </location>
</feature>
<feature type="region of interest" description="Disordered" evidence="1">
    <location>
        <begin position="77"/>
        <end position="162"/>
    </location>
</feature>
<protein>
    <submittedName>
        <fullName evidence="2">Uncharacterized protein</fullName>
    </submittedName>
</protein>
<comment type="caution">
    <text evidence="2">The sequence shown here is derived from an EMBL/GenBank/DDBJ whole genome shotgun (WGS) entry which is preliminary data.</text>
</comment>
<evidence type="ECO:0000313" key="2">
    <source>
        <dbReference type="EMBL" id="KAH9497375.1"/>
    </source>
</evidence>
<sequence length="162" mass="18610">MNLTGQISSSILTDKSAISRSTDNVVTIDNNDNDDNHRKHYHDKHHGDIEKYFHLINEDFPYSGLLIKSFMNKVLNQQQQQQQRSTEKLSRISSDKNENEFDDDRINSIDDGDNIPLLPMNSNQRLAIKQQQKSTTTTTTIHDDMDDGGTNMDDWSHEMASN</sequence>
<dbReference type="EMBL" id="ASGP02000007">
    <property type="protein sequence ID" value="KAH9497375.1"/>
    <property type="molecule type" value="Genomic_DNA"/>
</dbReference>
<dbReference type="Proteomes" id="UP000790347">
    <property type="component" value="Unassembled WGS sequence"/>
</dbReference>
<dbReference type="AlphaFoldDB" id="A0A922HPD5"/>
<evidence type="ECO:0000313" key="3">
    <source>
        <dbReference type="Proteomes" id="UP000790347"/>
    </source>
</evidence>